<sequence length="71" mass="7709">MKFLTPSTELLKTSAFLKVAAFVFFSFSLHFVFNRYSFANSHLTFFSATNALKSSSTASSPKISPAPPAAP</sequence>
<protein>
    <submittedName>
        <fullName evidence="1">Uncharacterized protein</fullName>
    </submittedName>
</protein>
<reference evidence="1 2" key="1">
    <citation type="journal article" date="2022" name="DNA Res.">
        <title>Chromosomal-level genome assembly of the orchid tree Bauhinia variegata (Leguminosae; Cercidoideae) supports the allotetraploid origin hypothesis of Bauhinia.</title>
        <authorList>
            <person name="Zhong Y."/>
            <person name="Chen Y."/>
            <person name="Zheng D."/>
            <person name="Pang J."/>
            <person name="Liu Y."/>
            <person name="Luo S."/>
            <person name="Meng S."/>
            <person name="Qian L."/>
            <person name="Wei D."/>
            <person name="Dai S."/>
            <person name="Zhou R."/>
        </authorList>
    </citation>
    <scope>NUCLEOTIDE SEQUENCE [LARGE SCALE GENOMIC DNA]</scope>
    <source>
        <strain evidence="1">BV-YZ2020</strain>
    </source>
</reference>
<gene>
    <name evidence="1" type="ORF">L6164_016239</name>
</gene>
<accession>A0ACB9NPF1</accession>
<keyword evidence="2" id="KW-1185">Reference proteome</keyword>
<evidence type="ECO:0000313" key="2">
    <source>
        <dbReference type="Proteomes" id="UP000828941"/>
    </source>
</evidence>
<proteinExistence type="predicted"/>
<evidence type="ECO:0000313" key="1">
    <source>
        <dbReference type="EMBL" id="KAI4337871.1"/>
    </source>
</evidence>
<organism evidence="1 2">
    <name type="scientific">Bauhinia variegata</name>
    <name type="common">Purple orchid tree</name>
    <name type="synonym">Phanera variegata</name>
    <dbReference type="NCBI Taxonomy" id="167791"/>
    <lineage>
        <taxon>Eukaryota</taxon>
        <taxon>Viridiplantae</taxon>
        <taxon>Streptophyta</taxon>
        <taxon>Embryophyta</taxon>
        <taxon>Tracheophyta</taxon>
        <taxon>Spermatophyta</taxon>
        <taxon>Magnoliopsida</taxon>
        <taxon>eudicotyledons</taxon>
        <taxon>Gunneridae</taxon>
        <taxon>Pentapetalae</taxon>
        <taxon>rosids</taxon>
        <taxon>fabids</taxon>
        <taxon>Fabales</taxon>
        <taxon>Fabaceae</taxon>
        <taxon>Cercidoideae</taxon>
        <taxon>Cercideae</taxon>
        <taxon>Bauhiniinae</taxon>
        <taxon>Bauhinia</taxon>
    </lineage>
</organism>
<comment type="caution">
    <text evidence="1">The sequence shown here is derived from an EMBL/GenBank/DDBJ whole genome shotgun (WGS) entry which is preliminary data.</text>
</comment>
<name>A0ACB9NPF1_BAUVA</name>
<dbReference type="EMBL" id="CM039431">
    <property type="protein sequence ID" value="KAI4337871.1"/>
    <property type="molecule type" value="Genomic_DNA"/>
</dbReference>
<dbReference type="Proteomes" id="UP000828941">
    <property type="component" value="Chromosome 6"/>
</dbReference>